<comment type="caution">
    <text evidence="2">The sequence shown here is derived from an EMBL/GenBank/DDBJ whole genome shotgun (WGS) entry which is preliminary data.</text>
</comment>
<dbReference type="STRING" id="301148.B4135_4290"/>
<feature type="transmembrane region" description="Helical" evidence="1">
    <location>
        <begin position="30"/>
        <end position="53"/>
    </location>
</feature>
<gene>
    <name evidence="2" type="ORF">B4135_4290</name>
</gene>
<protein>
    <submittedName>
        <fullName evidence="2">Uncharacterized protein</fullName>
    </submittedName>
</protein>
<dbReference type="AlphaFoldDB" id="A0A150L6C8"/>
<proteinExistence type="predicted"/>
<dbReference type="EMBL" id="LQYT01000147">
    <property type="protein sequence ID" value="KYD07609.1"/>
    <property type="molecule type" value="Genomic_DNA"/>
</dbReference>
<dbReference type="Proteomes" id="UP000075683">
    <property type="component" value="Unassembled WGS sequence"/>
</dbReference>
<sequence>MGKKKLKLNHFESKESFSMMELFMEHWQEFFLYSFCVSLVLHYIFLLSCHWILHAPEQECGAVEKFRVFERKQLQTDRTDMNSLFIRRIHKTVRRRVYAKEDSEEGTILLHPCASSIRIR</sequence>
<accession>A0A150L6C8</accession>
<keyword evidence="1" id="KW-0472">Membrane</keyword>
<name>A0A150L6C8_9BACI</name>
<keyword evidence="1" id="KW-0812">Transmembrane</keyword>
<evidence type="ECO:0000313" key="3">
    <source>
        <dbReference type="Proteomes" id="UP000075683"/>
    </source>
</evidence>
<evidence type="ECO:0000313" key="2">
    <source>
        <dbReference type="EMBL" id="KYD07609.1"/>
    </source>
</evidence>
<keyword evidence="1" id="KW-1133">Transmembrane helix</keyword>
<organism evidence="2 3">
    <name type="scientific">Caldibacillus debilis</name>
    <dbReference type="NCBI Taxonomy" id="301148"/>
    <lineage>
        <taxon>Bacteria</taxon>
        <taxon>Bacillati</taxon>
        <taxon>Bacillota</taxon>
        <taxon>Bacilli</taxon>
        <taxon>Bacillales</taxon>
        <taxon>Bacillaceae</taxon>
        <taxon>Caldibacillus</taxon>
    </lineage>
</organism>
<evidence type="ECO:0000256" key="1">
    <source>
        <dbReference type="SAM" id="Phobius"/>
    </source>
</evidence>
<reference evidence="2 3" key="1">
    <citation type="submission" date="2016-01" db="EMBL/GenBank/DDBJ databases">
        <title>Draft Genome Sequences of Seven Thermophilic Sporeformers Isolated from Foods.</title>
        <authorList>
            <person name="Berendsen E.M."/>
            <person name="Wells-Bennik M.H."/>
            <person name="Krawcyk A.O."/>
            <person name="De Jong A."/>
            <person name="Holsappel S."/>
            <person name="Eijlander R.T."/>
            <person name="Kuipers O.P."/>
        </authorList>
    </citation>
    <scope>NUCLEOTIDE SEQUENCE [LARGE SCALE GENOMIC DNA]</scope>
    <source>
        <strain evidence="2 3">B4135</strain>
    </source>
</reference>